<dbReference type="AlphaFoldDB" id="A0AAN7MXH7"/>
<evidence type="ECO:0000313" key="1">
    <source>
        <dbReference type="EMBL" id="KAK4813834.1"/>
    </source>
</evidence>
<gene>
    <name evidence="1" type="ORF">QYF61_001838</name>
</gene>
<evidence type="ECO:0000313" key="2">
    <source>
        <dbReference type="Proteomes" id="UP001333110"/>
    </source>
</evidence>
<name>A0AAN7MXH7_MYCAM</name>
<organism evidence="1 2">
    <name type="scientific">Mycteria americana</name>
    <name type="common">Wood stork</name>
    <dbReference type="NCBI Taxonomy" id="33587"/>
    <lineage>
        <taxon>Eukaryota</taxon>
        <taxon>Metazoa</taxon>
        <taxon>Chordata</taxon>
        <taxon>Craniata</taxon>
        <taxon>Vertebrata</taxon>
        <taxon>Euteleostomi</taxon>
        <taxon>Archelosauria</taxon>
        <taxon>Archosauria</taxon>
        <taxon>Dinosauria</taxon>
        <taxon>Saurischia</taxon>
        <taxon>Theropoda</taxon>
        <taxon>Coelurosauria</taxon>
        <taxon>Aves</taxon>
        <taxon>Neognathae</taxon>
        <taxon>Neoaves</taxon>
        <taxon>Aequornithes</taxon>
        <taxon>Ciconiiformes</taxon>
        <taxon>Ciconiidae</taxon>
        <taxon>Mycteria</taxon>
    </lineage>
</organism>
<keyword evidence="2" id="KW-1185">Reference proteome</keyword>
<comment type="caution">
    <text evidence="1">The sequence shown here is derived from an EMBL/GenBank/DDBJ whole genome shotgun (WGS) entry which is preliminary data.</text>
</comment>
<dbReference type="EMBL" id="JAUNZN010000011">
    <property type="protein sequence ID" value="KAK4813834.1"/>
    <property type="molecule type" value="Genomic_DNA"/>
</dbReference>
<reference evidence="1 2" key="1">
    <citation type="journal article" date="2023" name="J. Hered.">
        <title>Chromosome-level genome of the wood stork (Mycteria americana) provides insight into avian chromosome evolution.</title>
        <authorList>
            <person name="Flamio R. Jr."/>
            <person name="Ramstad K.M."/>
        </authorList>
    </citation>
    <scope>NUCLEOTIDE SEQUENCE [LARGE SCALE GENOMIC DNA]</scope>
    <source>
        <strain evidence="1">JAX WOST 10</strain>
    </source>
</reference>
<proteinExistence type="predicted"/>
<protein>
    <submittedName>
        <fullName evidence="1">Uncharacterized protein</fullName>
    </submittedName>
</protein>
<sequence length="129" mass="14583">MASNSSCLLPMLRALPVPMLDNPFSEEIFPNIQSTPPLAQLEAISSCPITRYLGEETDTHRSTTSFQAILERDKAKQSQFPQLLLIRLVLQTLCQLHCPSLDTLQHFNVLLVLRGPKLNTVFEVWPHQC</sequence>
<dbReference type="Proteomes" id="UP001333110">
    <property type="component" value="Unassembled WGS sequence"/>
</dbReference>
<accession>A0AAN7MXH7</accession>